<proteinExistence type="predicted"/>
<dbReference type="AlphaFoldDB" id="A0A1Q9DL71"/>
<protein>
    <recommendedName>
        <fullName evidence="5">Coenzyme Q-binding protein COQ10 START domain-containing protein</fullName>
    </recommendedName>
</protein>
<sequence length="662" mass="72180">MVALLTGAAGFLSPGILVLLGMFCGLAILYAGDHVPDFVCAICRKLGSKLSVASHTGSLLLISGVLAALWCYAPAAYTDGCALGLPFGLGHGTPLPILRGCSGRAAHILGVVSRDLKLARQLLFVGEGISGALSCLAERQATCWRGPAGTVMDQLVCIEMCCVCFLGLALLLSFWISGLGMNLWPSRVSLVDNDFYELKLQDNTDPADLLSMYSNISSDEPSVQSMRAGEQNGLFAVSGALRLAHGALKVFTWLTDAKESEKVFSEHVQSCNSRRLLAERGNQKLVEVSKTGRWRLLGIPFSFESTVTVLEDWRDYKATFRQKKRGAMKHFAGFWQVVPVSTEESVVLLYTEAVPGFPVPSLLRRFARVVVEDMAWSVLKDLRDAAANSRALVEELSLEGARVRWEGKVLMKTGAPTPTQLQAPPFSSCPLQLEEKVVSLKDLQKRQSRESKESLLAALEQFRLANVLEEVERQVPATTPTDAAPRGQKRRRGADQRAASSSSAPLRIMSSDMTEPCTFVKRSGQESFPSFRLKKEATVRPDPGSQKCLTGTERSPGCRAGAKRIKSVSCIQFANYGAATWICCERPVTWSQLLTQTLLPPIVAAGMLLPHSSQKVDSGQFPAFFSRKDGKDSCPLRFTNVQGSVMSDDMMRKGAEDEETAR</sequence>
<comment type="caution">
    <text evidence="3">The sequence shown here is derived from an EMBL/GenBank/DDBJ whole genome shotgun (WGS) entry which is preliminary data.</text>
</comment>
<dbReference type="OrthoDB" id="436802at2759"/>
<dbReference type="EMBL" id="LSRX01000487">
    <property type="protein sequence ID" value="OLP95893.1"/>
    <property type="molecule type" value="Genomic_DNA"/>
</dbReference>
<dbReference type="SUPFAM" id="SSF55961">
    <property type="entry name" value="Bet v1-like"/>
    <property type="match status" value="1"/>
</dbReference>
<dbReference type="Proteomes" id="UP000186817">
    <property type="component" value="Unassembled WGS sequence"/>
</dbReference>
<dbReference type="PANTHER" id="PTHR31385">
    <property type="entry name" value="PUTATIVE (DUF220)-RELATED"/>
    <property type="match status" value="1"/>
</dbReference>
<feature type="transmembrane region" description="Helical" evidence="2">
    <location>
        <begin position="52"/>
        <end position="73"/>
    </location>
</feature>
<evidence type="ECO:0008006" key="5">
    <source>
        <dbReference type="Google" id="ProtNLM"/>
    </source>
</evidence>
<keyword evidence="2" id="KW-0472">Membrane</keyword>
<evidence type="ECO:0000256" key="2">
    <source>
        <dbReference type="SAM" id="Phobius"/>
    </source>
</evidence>
<reference evidence="3 4" key="1">
    <citation type="submission" date="2016-02" db="EMBL/GenBank/DDBJ databases">
        <title>Genome analysis of coral dinoflagellate symbionts highlights evolutionary adaptations to a symbiotic lifestyle.</title>
        <authorList>
            <person name="Aranda M."/>
            <person name="Li Y."/>
            <person name="Liew Y.J."/>
            <person name="Baumgarten S."/>
            <person name="Simakov O."/>
            <person name="Wilson M."/>
            <person name="Piel J."/>
            <person name="Ashoor H."/>
            <person name="Bougouffa S."/>
            <person name="Bajic V.B."/>
            <person name="Ryu T."/>
            <person name="Ravasi T."/>
            <person name="Bayer T."/>
            <person name="Micklem G."/>
            <person name="Kim H."/>
            <person name="Bhak J."/>
            <person name="Lajeunesse T.C."/>
            <person name="Voolstra C.R."/>
        </authorList>
    </citation>
    <scope>NUCLEOTIDE SEQUENCE [LARGE SCALE GENOMIC DNA]</scope>
    <source>
        <strain evidence="3 4">CCMP2467</strain>
    </source>
</reference>
<name>A0A1Q9DL71_SYMMI</name>
<evidence type="ECO:0000256" key="1">
    <source>
        <dbReference type="SAM" id="MobiDB-lite"/>
    </source>
</evidence>
<dbReference type="PANTHER" id="PTHR31385:SF1">
    <property type="entry name" value="PUTATIVE (DUF220)-RELATED"/>
    <property type="match status" value="1"/>
</dbReference>
<dbReference type="InterPro" id="IPR023393">
    <property type="entry name" value="START-like_dom_sf"/>
</dbReference>
<feature type="transmembrane region" description="Helical" evidence="2">
    <location>
        <begin position="155"/>
        <end position="176"/>
    </location>
</feature>
<accession>A0A1Q9DL71</accession>
<keyword evidence="4" id="KW-1185">Reference proteome</keyword>
<dbReference type="Gene3D" id="3.30.530.20">
    <property type="match status" value="1"/>
</dbReference>
<evidence type="ECO:0000313" key="3">
    <source>
        <dbReference type="EMBL" id="OLP95893.1"/>
    </source>
</evidence>
<evidence type="ECO:0000313" key="4">
    <source>
        <dbReference type="Proteomes" id="UP000186817"/>
    </source>
</evidence>
<gene>
    <name evidence="3" type="ORF">AK812_SmicGene21949</name>
</gene>
<keyword evidence="2" id="KW-1133">Transmembrane helix</keyword>
<organism evidence="3 4">
    <name type="scientific">Symbiodinium microadriaticum</name>
    <name type="common">Dinoflagellate</name>
    <name type="synonym">Zooxanthella microadriatica</name>
    <dbReference type="NCBI Taxonomy" id="2951"/>
    <lineage>
        <taxon>Eukaryota</taxon>
        <taxon>Sar</taxon>
        <taxon>Alveolata</taxon>
        <taxon>Dinophyceae</taxon>
        <taxon>Suessiales</taxon>
        <taxon>Symbiodiniaceae</taxon>
        <taxon>Symbiodinium</taxon>
    </lineage>
</organism>
<feature type="region of interest" description="Disordered" evidence="1">
    <location>
        <begin position="473"/>
        <end position="507"/>
    </location>
</feature>
<feature type="transmembrane region" description="Helical" evidence="2">
    <location>
        <begin position="12"/>
        <end position="32"/>
    </location>
</feature>
<keyword evidence="2" id="KW-0812">Transmembrane</keyword>